<reference evidence="1 2" key="1">
    <citation type="submission" date="2018-02" db="EMBL/GenBank/DDBJ databases">
        <authorList>
            <person name="Cohen D.B."/>
            <person name="Kent A.D."/>
        </authorList>
    </citation>
    <scope>NUCLEOTIDE SEQUENCE [LARGE SCALE GENOMIC DNA]</scope>
    <source>
        <strain evidence="1 2">CCAP 1448/3</strain>
    </source>
</reference>
<sequence>MLYFPSFSCKEREDGRVLEYRNLLSNYGRYLTTKELCRQLESWNFNAFEDISLFMFGGYD</sequence>
<evidence type="ECO:0000313" key="2">
    <source>
        <dbReference type="Proteomes" id="UP000238762"/>
    </source>
</evidence>
<gene>
    <name evidence="1" type="ORF">C7B64_12005</name>
</gene>
<accession>A0A2T1C354</accession>
<comment type="caution">
    <text evidence="1">The sequence shown here is derived from an EMBL/GenBank/DDBJ whole genome shotgun (WGS) entry which is preliminary data.</text>
</comment>
<dbReference type="OrthoDB" id="9798709at2"/>
<organism evidence="1 2">
    <name type="scientific">Merismopedia glauca CCAP 1448/3</name>
    <dbReference type="NCBI Taxonomy" id="1296344"/>
    <lineage>
        <taxon>Bacteria</taxon>
        <taxon>Bacillati</taxon>
        <taxon>Cyanobacteriota</taxon>
        <taxon>Cyanophyceae</taxon>
        <taxon>Synechococcales</taxon>
        <taxon>Merismopediaceae</taxon>
        <taxon>Merismopedia</taxon>
    </lineage>
</organism>
<dbReference type="EMBL" id="PVWJ01000052">
    <property type="protein sequence ID" value="PSB02692.1"/>
    <property type="molecule type" value="Genomic_DNA"/>
</dbReference>
<reference evidence="1 2" key="2">
    <citation type="submission" date="2018-03" db="EMBL/GenBank/DDBJ databases">
        <title>The ancient ancestry and fast evolution of plastids.</title>
        <authorList>
            <person name="Moore K.R."/>
            <person name="Magnabosco C."/>
            <person name="Momper L."/>
            <person name="Gold D.A."/>
            <person name="Bosak T."/>
            <person name="Fournier G.P."/>
        </authorList>
    </citation>
    <scope>NUCLEOTIDE SEQUENCE [LARGE SCALE GENOMIC DNA]</scope>
    <source>
        <strain evidence="1 2">CCAP 1448/3</strain>
    </source>
</reference>
<evidence type="ECO:0000313" key="1">
    <source>
        <dbReference type="EMBL" id="PSB02692.1"/>
    </source>
</evidence>
<dbReference type="AlphaFoldDB" id="A0A2T1C354"/>
<proteinExistence type="predicted"/>
<name>A0A2T1C354_9CYAN</name>
<protein>
    <submittedName>
        <fullName evidence="1">Uncharacterized protein</fullName>
    </submittedName>
</protein>
<dbReference type="Proteomes" id="UP000238762">
    <property type="component" value="Unassembled WGS sequence"/>
</dbReference>
<keyword evidence="2" id="KW-1185">Reference proteome</keyword>